<dbReference type="Pfam" id="PF02498">
    <property type="entry name" value="Bro-N"/>
    <property type="match status" value="1"/>
</dbReference>
<reference evidence="1 2" key="1">
    <citation type="submission" date="2019-05" db="EMBL/GenBank/DDBJ databases">
        <title>Novel genomic isolates of S.pyogenes and S.dysgalactiae subsp. equisimilis associated to necrotising fasciitis (NSTI).</title>
        <authorList>
            <person name="Barrantes I."/>
        </authorList>
    </citation>
    <scope>NUCLEOTIDE SEQUENCE [LARGE SCALE GENOMIC DNA]</scope>
    <source>
        <strain evidence="1 2">SPY6028</strain>
    </source>
</reference>
<proteinExistence type="predicted"/>
<dbReference type="PROSITE" id="PS51750">
    <property type="entry name" value="BRO_N"/>
    <property type="match status" value="1"/>
</dbReference>
<dbReference type="OMA" id="EMIDYTK"/>
<organism evidence="1 2">
    <name type="scientific">Streptococcus pyogenes</name>
    <dbReference type="NCBI Taxonomy" id="1314"/>
    <lineage>
        <taxon>Bacteria</taxon>
        <taxon>Bacillati</taxon>
        <taxon>Bacillota</taxon>
        <taxon>Bacilli</taxon>
        <taxon>Lactobacillales</taxon>
        <taxon>Streptococcaceae</taxon>
        <taxon>Streptococcus</taxon>
    </lineage>
</organism>
<evidence type="ECO:0000313" key="1">
    <source>
        <dbReference type="EMBL" id="TNY45746.1"/>
    </source>
</evidence>
<evidence type="ECO:0000313" key="2">
    <source>
        <dbReference type="Proteomes" id="UP000316580"/>
    </source>
</evidence>
<protein>
    <submittedName>
        <fullName evidence="1">Phage repressor protein</fullName>
    </submittedName>
</protein>
<dbReference type="AlphaFoldDB" id="A0A660A2L6"/>
<dbReference type="SMART" id="SM01040">
    <property type="entry name" value="Bro-N"/>
    <property type="match status" value="1"/>
</dbReference>
<accession>A0A660A2L6</accession>
<name>A0A660A2L6_STRPY</name>
<dbReference type="RefSeq" id="WP_011285320.1">
    <property type="nucleotide sequence ID" value="NZ_AP023388.1"/>
</dbReference>
<dbReference type="Proteomes" id="UP000316580">
    <property type="component" value="Unassembled WGS sequence"/>
</dbReference>
<gene>
    <name evidence="1" type="ORF">FGO82_10985</name>
</gene>
<dbReference type="EMBL" id="VCID01000545">
    <property type="protein sequence ID" value="TNY45746.1"/>
    <property type="molecule type" value="Genomic_DNA"/>
</dbReference>
<dbReference type="InterPro" id="IPR003497">
    <property type="entry name" value="BRO_N_domain"/>
</dbReference>
<sequence length="188" mass="22000">MNRQVSIFEEVNDQGGAFQVVTTMTFHDRLLDIYGNIQEPLFRARDVAEMIDHSKTRNGYYDVQSMLRKVDDDEKVKGVPLEGATKNFRSGQKVWFLTEHGLYEVLMRSSKPKAKEFRKAVKNILKEIRLNGYYMQGELVQNSQPTPDIDDLSYIKQKLTDLQDVDSLQDLRWKMAKLYHVIETLDEY</sequence>
<comment type="caution">
    <text evidence="1">The sequence shown here is derived from an EMBL/GenBank/DDBJ whole genome shotgun (WGS) entry which is preliminary data.</text>
</comment>